<name>Q1QJV5_NITHX</name>
<dbReference type="HOGENOM" id="CLU_2047211_0_0_5"/>
<evidence type="ECO:0000313" key="2">
    <source>
        <dbReference type="Proteomes" id="UP000001953"/>
    </source>
</evidence>
<dbReference type="KEGG" id="nha:Nham_2713"/>
<gene>
    <name evidence="1" type="ordered locus">Nham_2713</name>
</gene>
<dbReference type="EMBL" id="CP000319">
    <property type="protein sequence ID" value="ABE63492.1"/>
    <property type="molecule type" value="Genomic_DNA"/>
</dbReference>
<reference evidence="1 2" key="1">
    <citation type="submission" date="2006-03" db="EMBL/GenBank/DDBJ databases">
        <title>Complete sequence of chromosome of Nitrobacter hamburgensis X14.</title>
        <authorList>
            <consortium name="US DOE Joint Genome Institute"/>
            <person name="Copeland A."/>
            <person name="Lucas S."/>
            <person name="Lapidus A."/>
            <person name="Barry K."/>
            <person name="Detter J.C."/>
            <person name="Glavina del Rio T."/>
            <person name="Hammon N."/>
            <person name="Israni S."/>
            <person name="Dalin E."/>
            <person name="Tice H."/>
            <person name="Pitluck S."/>
            <person name="Chain P."/>
            <person name="Malfatti S."/>
            <person name="Shin M."/>
            <person name="Vergez L."/>
            <person name="Schmutz J."/>
            <person name="Larimer F."/>
            <person name="Land M."/>
            <person name="Hauser L."/>
            <person name="Kyrpides N."/>
            <person name="Ivanova N."/>
            <person name="Ward B."/>
            <person name="Arp D."/>
            <person name="Klotz M."/>
            <person name="Stein L."/>
            <person name="O'Mullan G."/>
            <person name="Starkenburg S."/>
            <person name="Sayavedra L."/>
            <person name="Poret-Peterson A.T."/>
            <person name="Gentry M.E."/>
            <person name="Bruce D."/>
            <person name="Richardson P."/>
        </authorList>
    </citation>
    <scope>NUCLEOTIDE SEQUENCE [LARGE SCALE GENOMIC DNA]</scope>
    <source>
        <strain evidence="2">DSM 10229 / NCIMB 13809 / X14</strain>
    </source>
</reference>
<protein>
    <submittedName>
        <fullName evidence="1">Uncharacterized protein</fullName>
    </submittedName>
</protein>
<evidence type="ECO:0000313" key="1">
    <source>
        <dbReference type="EMBL" id="ABE63492.1"/>
    </source>
</evidence>
<dbReference type="Proteomes" id="UP000001953">
    <property type="component" value="Chromosome"/>
</dbReference>
<organism evidence="1 2">
    <name type="scientific">Nitrobacter hamburgensis (strain DSM 10229 / NCIMB 13809 / X14)</name>
    <dbReference type="NCBI Taxonomy" id="323097"/>
    <lineage>
        <taxon>Bacteria</taxon>
        <taxon>Pseudomonadati</taxon>
        <taxon>Pseudomonadota</taxon>
        <taxon>Alphaproteobacteria</taxon>
        <taxon>Hyphomicrobiales</taxon>
        <taxon>Nitrobacteraceae</taxon>
        <taxon>Nitrobacter</taxon>
    </lineage>
</organism>
<accession>Q1QJV5</accession>
<keyword evidence="2" id="KW-1185">Reference proteome</keyword>
<dbReference type="AlphaFoldDB" id="Q1QJV5"/>
<sequence>MLLPHAVDDIGRHAGMYRPKEWTRRRAVLHSDRVHLVDIGHGAVTLGEIADAVHRRTSPSMEYKLSNTISFGRLGSAAARSCSNAPRRYGAAFSLTVWAWCLGWKRRKRPAGTCELQLAI</sequence>
<proteinExistence type="predicted"/>